<evidence type="ECO:0000313" key="7">
    <source>
        <dbReference type="Proteomes" id="UP000531594"/>
    </source>
</evidence>
<name>A0A7X0HR11_9BACI</name>
<protein>
    <submittedName>
        <fullName evidence="6">Putative Na+-dependent transporter</fullName>
    </submittedName>
</protein>
<keyword evidence="2 5" id="KW-0812">Transmembrane</keyword>
<dbReference type="InterPro" id="IPR038770">
    <property type="entry name" value="Na+/solute_symporter_sf"/>
</dbReference>
<evidence type="ECO:0000256" key="3">
    <source>
        <dbReference type="ARBA" id="ARBA00022989"/>
    </source>
</evidence>
<gene>
    <name evidence="6" type="ORF">HNR53_000775</name>
</gene>
<keyword evidence="7" id="KW-1185">Reference proteome</keyword>
<comment type="subcellular location">
    <subcellularLocation>
        <location evidence="1">Membrane</location>
        <topology evidence="1">Multi-pass membrane protein</topology>
    </subcellularLocation>
</comment>
<dbReference type="GO" id="GO:0016020">
    <property type="term" value="C:membrane"/>
    <property type="evidence" value="ECO:0007669"/>
    <property type="project" value="UniProtKB-SubCell"/>
</dbReference>
<feature type="transmembrane region" description="Helical" evidence="5">
    <location>
        <begin position="226"/>
        <end position="251"/>
    </location>
</feature>
<evidence type="ECO:0000313" key="6">
    <source>
        <dbReference type="EMBL" id="MBB6444167.1"/>
    </source>
</evidence>
<evidence type="ECO:0000256" key="2">
    <source>
        <dbReference type="ARBA" id="ARBA00022692"/>
    </source>
</evidence>
<dbReference type="Proteomes" id="UP000531594">
    <property type="component" value="Unassembled WGS sequence"/>
</dbReference>
<dbReference type="Gene3D" id="1.20.1530.20">
    <property type="match status" value="1"/>
</dbReference>
<keyword evidence="4 5" id="KW-0472">Membrane</keyword>
<feature type="transmembrane region" description="Helical" evidence="5">
    <location>
        <begin position="202"/>
        <end position="220"/>
    </location>
</feature>
<dbReference type="PANTHER" id="PTHR10361">
    <property type="entry name" value="SODIUM-BILE ACID COTRANSPORTER"/>
    <property type="match status" value="1"/>
</dbReference>
<sequence>MMLEKINKKLTKMMPFITPTGVILGILLSAYLQDFTFLVPWLFAFMTFEGSLSLNFRSVKNALLHPFPVFLTLGLLQIVMPLYAWGIGHLVFNGDSYTITGLILGMVIPTGITSFIWVSIHKGNTALTLAIILIDSLLSPFIVPYSLSILVGQKVELDALGMMSGLFYMIVLPSIAAMVLNQLTKGKVSTSWKPRLMPISKVFLGCVVALNGAVIAPYFKEITFKLLLIALTVLFISICGFFMSFLAARLLTKDNESIVTVTYTAGMRNISAGAVLAVSFFPPAVVLPVVVGMLFQQIISSFVGTFLEKHFQRHEVEIRSA</sequence>
<organism evidence="6 7">
    <name type="scientific">Bacillus benzoevorans</name>
    <dbReference type="NCBI Taxonomy" id="1456"/>
    <lineage>
        <taxon>Bacteria</taxon>
        <taxon>Bacillati</taxon>
        <taxon>Bacillota</taxon>
        <taxon>Bacilli</taxon>
        <taxon>Bacillales</taxon>
        <taxon>Bacillaceae</taxon>
        <taxon>Bacillus</taxon>
    </lineage>
</organism>
<dbReference type="AlphaFoldDB" id="A0A7X0HR11"/>
<feature type="transmembrane region" description="Helical" evidence="5">
    <location>
        <begin position="12"/>
        <end position="32"/>
    </location>
</feature>
<dbReference type="PANTHER" id="PTHR10361:SF28">
    <property type="entry name" value="P3 PROTEIN-RELATED"/>
    <property type="match status" value="1"/>
</dbReference>
<feature type="transmembrane region" description="Helical" evidence="5">
    <location>
        <begin position="272"/>
        <end position="295"/>
    </location>
</feature>
<reference evidence="6 7" key="1">
    <citation type="submission" date="2020-08" db="EMBL/GenBank/DDBJ databases">
        <title>Genomic Encyclopedia of Type Strains, Phase IV (KMG-IV): sequencing the most valuable type-strain genomes for metagenomic binning, comparative biology and taxonomic classification.</title>
        <authorList>
            <person name="Goeker M."/>
        </authorList>
    </citation>
    <scope>NUCLEOTIDE SEQUENCE [LARGE SCALE GENOMIC DNA]</scope>
    <source>
        <strain evidence="6 7">DSM 5391</strain>
    </source>
</reference>
<dbReference type="Pfam" id="PF01758">
    <property type="entry name" value="SBF"/>
    <property type="match status" value="1"/>
</dbReference>
<comment type="caution">
    <text evidence="6">The sequence shown here is derived from an EMBL/GenBank/DDBJ whole genome shotgun (WGS) entry which is preliminary data.</text>
</comment>
<accession>A0A7X0HR11</accession>
<feature type="transmembrane region" description="Helical" evidence="5">
    <location>
        <begin position="63"/>
        <end position="85"/>
    </location>
</feature>
<dbReference type="InterPro" id="IPR004710">
    <property type="entry name" value="Bilac:Na_transpt"/>
</dbReference>
<feature type="transmembrane region" description="Helical" evidence="5">
    <location>
        <begin position="97"/>
        <end position="120"/>
    </location>
</feature>
<dbReference type="InterPro" id="IPR002657">
    <property type="entry name" value="BilAc:Na_symport/Acr3"/>
</dbReference>
<evidence type="ECO:0000256" key="1">
    <source>
        <dbReference type="ARBA" id="ARBA00004141"/>
    </source>
</evidence>
<feature type="transmembrane region" description="Helical" evidence="5">
    <location>
        <begin position="127"/>
        <end position="147"/>
    </location>
</feature>
<proteinExistence type="predicted"/>
<dbReference type="EMBL" id="JACHGK010000002">
    <property type="protein sequence ID" value="MBB6444167.1"/>
    <property type="molecule type" value="Genomic_DNA"/>
</dbReference>
<feature type="transmembrane region" description="Helical" evidence="5">
    <location>
        <begin position="38"/>
        <end position="56"/>
    </location>
</feature>
<evidence type="ECO:0000256" key="4">
    <source>
        <dbReference type="ARBA" id="ARBA00023136"/>
    </source>
</evidence>
<keyword evidence="3 5" id="KW-1133">Transmembrane helix</keyword>
<feature type="transmembrane region" description="Helical" evidence="5">
    <location>
        <begin position="159"/>
        <end position="181"/>
    </location>
</feature>
<evidence type="ECO:0000256" key="5">
    <source>
        <dbReference type="SAM" id="Phobius"/>
    </source>
</evidence>